<feature type="region of interest" description="Disordered" evidence="5">
    <location>
        <begin position="61"/>
        <end position="94"/>
    </location>
</feature>
<dbReference type="RefSeq" id="WP_343916047.1">
    <property type="nucleotide sequence ID" value="NZ_BAAAJT010000002.1"/>
</dbReference>
<evidence type="ECO:0000256" key="1">
    <source>
        <dbReference type="ARBA" id="ARBA00022475"/>
    </source>
</evidence>
<dbReference type="PANTHER" id="PTHR39344:SF1">
    <property type="entry name" value="UPF0182 PROTEIN SLL1060"/>
    <property type="match status" value="1"/>
</dbReference>
<accession>A0ABW4TID4</accession>
<organism evidence="8 9">
    <name type="scientific">Nocardioides aestuarii</name>
    <dbReference type="NCBI Taxonomy" id="252231"/>
    <lineage>
        <taxon>Bacteria</taxon>
        <taxon>Bacillati</taxon>
        <taxon>Actinomycetota</taxon>
        <taxon>Actinomycetes</taxon>
        <taxon>Propionibacteriales</taxon>
        <taxon>Nocardioidaceae</taxon>
        <taxon>Nocardioides</taxon>
    </lineage>
</organism>
<keyword evidence="3 6" id="KW-1133">Transmembrane helix</keyword>
<gene>
    <name evidence="8" type="ORF">ACFSDE_05000</name>
</gene>
<name>A0ABW4TID4_9ACTN</name>
<keyword evidence="1" id="KW-1003">Cell membrane</keyword>
<feature type="transmembrane region" description="Helical" evidence="6">
    <location>
        <begin position="292"/>
        <end position="313"/>
    </location>
</feature>
<dbReference type="InterPro" id="IPR005372">
    <property type="entry name" value="UPF0182"/>
</dbReference>
<evidence type="ECO:0000313" key="8">
    <source>
        <dbReference type="EMBL" id="MFD1946138.1"/>
    </source>
</evidence>
<comment type="caution">
    <text evidence="8">The sequence shown here is derived from an EMBL/GenBank/DDBJ whole genome shotgun (WGS) entry which is preliminary data.</text>
</comment>
<feature type="transmembrane region" description="Helical" evidence="6">
    <location>
        <begin position="201"/>
        <end position="218"/>
    </location>
</feature>
<evidence type="ECO:0000259" key="7">
    <source>
        <dbReference type="Pfam" id="PF12728"/>
    </source>
</evidence>
<evidence type="ECO:0000256" key="5">
    <source>
        <dbReference type="SAM" id="MobiDB-lite"/>
    </source>
</evidence>
<dbReference type="Pfam" id="PF12728">
    <property type="entry name" value="HTH_17"/>
    <property type="match status" value="1"/>
</dbReference>
<keyword evidence="4 6" id="KW-0472">Membrane</keyword>
<feature type="compositionally biased region" description="Low complexity" evidence="5">
    <location>
        <begin position="76"/>
        <end position="88"/>
    </location>
</feature>
<feature type="transmembrane region" description="Helical" evidence="6">
    <location>
        <begin position="346"/>
        <end position="366"/>
    </location>
</feature>
<feature type="transmembrane region" description="Helical" evidence="6">
    <location>
        <begin position="378"/>
        <end position="401"/>
    </location>
</feature>
<proteinExistence type="predicted"/>
<keyword evidence="9" id="KW-1185">Reference proteome</keyword>
<evidence type="ECO:0000256" key="2">
    <source>
        <dbReference type="ARBA" id="ARBA00022692"/>
    </source>
</evidence>
<sequence length="1282" mass="137994">MEDLSVAEAAEVLGTSPQTVRTLLRKGELRGHKRAWGAREVWVVDEDSVVAFLDEFGRLDGARRRPGAHPTPPVQTSAPPTAEPSAEPEAPHDLGWEDLSEPVEGELPGRARPLLLRPRVRAAAVLLVLGTPVLAAYVSARVMPTSLWYAELGQQDMFRSLVTQRLAIHLVVLAVASVFLGANLAASFVGSSTPRSTGRSVATSVVTVVVANLFAARAEDHWQLVALWRHRRPFGLADPVHGQDVAFFVFTLPLLLEVVQLVLSLVVVTTLLSVVVRVATGSVTLRPLRARTAARGHLGLLAGLFLLATSWRLHLETYLLELSQPTPGGRTFAGANYVDLAVRDPVIEVLVVLTAALGVLLLLTPVVRIRVRPRARPWLGAVAGVVVAITALATTVLPAVVQRYVVDPNPLLSEQQHLADSITATRAALGLSGIQTEAYEPDPSPDAADYAATRRRLDRVATWDNYILGARMRELVADPPYFRPDEPALDVRTVDGEPQLTVVGARELDPSSEDDSTGSWENDRLAYTHGLGLVRMSASAVDERRQPRVLDAGSGVKEPRLYFGNLAGVEQPTEDEGPGHGGGAGALALLTPVLDPRIADPGWVLADTRRPEVDFPPTSPRAEGPYHYEGSGGIALSDWKRKLVFALALGSKELLLSDDLTPASRLLMHRDVHERLEVLAPFLTWEESASPVQSGGRVVYLAHGMTTSGSFPYAEAVPLGDGSVNYVRGSVVATVDAFDGTVSMYVADPEDPLIRAWQDVFPSLLRPLSELPDPLHRQLRYPTALFEAQATAYERFHDTDASVFASESDVWSRPLALSGPIDVAGDVDFDEDDEDDLRLRLETGTVYTVPAGEQSPRLVRQTYFSPARGQNLVASLSGWIGEDGRPRLGSRLLTRDPVNLGPAQVSRLVFAQPRVRNLLGLRNLEIRDLTASSLSSVLLGRPRILLTPQGVLQLQSLYEGSRGAGAARLLGVTAYLNGNAGLGPDIQSALRQALNQPPLVQVLTPPAPVLVGRPVEVGFSVQNARRVTVRVTPSQGPPFVDRIRATDGEDSTTWYPRAPGRARITVVVDGLDGTRSRASGQVDVLGPPPTLRVVSAPGEAVVGEPYRLAFDLGHASSARARVSTDEGVVLDRRYDRTAGTRELIWTPTATGEAVVTLRAYGTDSRATSRRIRLEVVATDAVSPPTVTFAVMPTRFVVGRPARFTVAASDCTTGTVRARAPDGTTSTWNFACPASEAVITWIPTAPGKHLLTASARGRDATVRTQLEVTVLQRRSASVDGGTP</sequence>
<evidence type="ECO:0000256" key="4">
    <source>
        <dbReference type="ARBA" id="ARBA00023136"/>
    </source>
</evidence>
<feature type="transmembrane region" description="Helical" evidence="6">
    <location>
        <begin position="258"/>
        <end position="280"/>
    </location>
</feature>
<keyword evidence="2 6" id="KW-0812">Transmembrane</keyword>
<reference evidence="9" key="1">
    <citation type="journal article" date="2019" name="Int. J. Syst. Evol. Microbiol.">
        <title>The Global Catalogue of Microorganisms (GCM) 10K type strain sequencing project: providing services to taxonomists for standard genome sequencing and annotation.</title>
        <authorList>
            <consortium name="The Broad Institute Genomics Platform"/>
            <consortium name="The Broad Institute Genome Sequencing Center for Infectious Disease"/>
            <person name="Wu L."/>
            <person name="Ma J."/>
        </authorList>
    </citation>
    <scope>NUCLEOTIDE SEQUENCE [LARGE SCALE GENOMIC DNA]</scope>
    <source>
        <strain evidence="9">CGMCC 1.12477</strain>
    </source>
</reference>
<evidence type="ECO:0000256" key="6">
    <source>
        <dbReference type="SAM" id="Phobius"/>
    </source>
</evidence>
<evidence type="ECO:0000256" key="3">
    <source>
        <dbReference type="ARBA" id="ARBA00022989"/>
    </source>
</evidence>
<dbReference type="Pfam" id="PF03699">
    <property type="entry name" value="UPF0182"/>
    <property type="match status" value="1"/>
</dbReference>
<feature type="transmembrane region" description="Helical" evidence="6">
    <location>
        <begin position="166"/>
        <end position="189"/>
    </location>
</feature>
<dbReference type="EMBL" id="JBHUGD010000003">
    <property type="protein sequence ID" value="MFD1946138.1"/>
    <property type="molecule type" value="Genomic_DNA"/>
</dbReference>
<dbReference type="InterPro" id="IPR041657">
    <property type="entry name" value="HTH_17"/>
</dbReference>
<evidence type="ECO:0000313" key="9">
    <source>
        <dbReference type="Proteomes" id="UP001597351"/>
    </source>
</evidence>
<dbReference type="Proteomes" id="UP001597351">
    <property type="component" value="Unassembled WGS sequence"/>
</dbReference>
<feature type="domain" description="Helix-turn-helix" evidence="7">
    <location>
        <begin position="4"/>
        <end position="55"/>
    </location>
</feature>
<feature type="transmembrane region" description="Helical" evidence="6">
    <location>
        <begin position="120"/>
        <end position="140"/>
    </location>
</feature>
<protein>
    <submittedName>
        <fullName evidence="8">UPF0182 family protein</fullName>
    </submittedName>
</protein>
<dbReference type="PANTHER" id="PTHR39344">
    <property type="entry name" value="UPF0182 PROTEIN SLL1060"/>
    <property type="match status" value="1"/>
</dbReference>